<evidence type="ECO:0000313" key="1">
    <source>
        <dbReference type="EMBL" id="QHE61951.1"/>
    </source>
</evidence>
<protein>
    <submittedName>
        <fullName evidence="1">Uncharacterized protein</fullName>
    </submittedName>
</protein>
<name>A0A6I6URD9_9BACI</name>
<sequence length="56" mass="6498">MDHSFIDFHKIYQALQSSISSISGEEAEAVHLDLHEASKTLDQAFQYELLKKRIYD</sequence>
<dbReference type="Proteomes" id="UP000465062">
    <property type="component" value="Chromosome"/>
</dbReference>
<dbReference type="AlphaFoldDB" id="A0A6I6URD9"/>
<organism evidence="1 2">
    <name type="scientific">Rossellomorea vietnamensis</name>
    <dbReference type="NCBI Taxonomy" id="218284"/>
    <lineage>
        <taxon>Bacteria</taxon>
        <taxon>Bacillati</taxon>
        <taxon>Bacillota</taxon>
        <taxon>Bacilli</taxon>
        <taxon>Bacillales</taxon>
        <taxon>Bacillaceae</taxon>
        <taxon>Rossellomorea</taxon>
    </lineage>
</organism>
<proteinExistence type="predicted"/>
<dbReference type="KEGG" id="bvq:FHE72_13705"/>
<dbReference type="RefSeq" id="WP_159362154.1">
    <property type="nucleotide sequence ID" value="NZ_CP047394.1"/>
</dbReference>
<reference evidence="1 2" key="1">
    <citation type="submission" date="2019-06" db="EMBL/GenBank/DDBJ databases">
        <title>An operon consisting of a P-type ATPase gene and a transcriptional regular gene given the different cadmium resistance in Bacillus vietamensis 151-6 and Bacillus marisflavi 151-25.</title>
        <authorList>
            <person name="Yu X."/>
        </authorList>
    </citation>
    <scope>NUCLEOTIDE SEQUENCE [LARGE SCALE GENOMIC DNA]</scope>
    <source>
        <strain evidence="1 2">151-6</strain>
    </source>
</reference>
<gene>
    <name evidence="1" type="ORF">FHE72_13705</name>
</gene>
<dbReference type="EMBL" id="CP047394">
    <property type="protein sequence ID" value="QHE61951.1"/>
    <property type="molecule type" value="Genomic_DNA"/>
</dbReference>
<accession>A0A6I6URD9</accession>
<evidence type="ECO:0000313" key="2">
    <source>
        <dbReference type="Proteomes" id="UP000465062"/>
    </source>
</evidence>